<dbReference type="PROSITE" id="PS50990">
    <property type="entry name" value="PEPTIDASE_C39"/>
    <property type="match status" value="1"/>
</dbReference>
<evidence type="ECO:0000313" key="5">
    <source>
        <dbReference type="Proteomes" id="UP000257039"/>
    </source>
</evidence>
<dbReference type="SUPFAM" id="SSF103647">
    <property type="entry name" value="TSP type-3 repeat"/>
    <property type="match status" value="1"/>
</dbReference>
<dbReference type="InterPro" id="IPR056823">
    <property type="entry name" value="TEN-like_YD-shell"/>
</dbReference>
<evidence type="ECO:0000256" key="2">
    <source>
        <dbReference type="SAM" id="MobiDB-lite"/>
    </source>
</evidence>
<dbReference type="InterPro" id="IPR028974">
    <property type="entry name" value="TSP_type-3_rpt"/>
</dbReference>
<feature type="domain" description="Peptidase C39" evidence="3">
    <location>
        <begin position="194"/>
        <end position="319"/>
    </location>
</feature>
<dbReference type="PRINTS" id="PR00394">
    <property type="entry name" value="RHSPROTEIN"/>
</dbReference>
<evidence type="ECO:0000256" key="1">
    <source>
        <dbReference type="ARBA" id="ARBA00022737"/>
    </source>
</evidence>
<dbReference type="CDD" id="cd02259">
    <property type="entry name" value="Peptidase_C39_like"/>
    <property type="match status" value="1"/>
</dbReference>
<accession>A0A4P9VG66</accession>
<dbReference type="Proteomes" id="UP000257039">
    <property type="component" value="Unassembled WGS sequence"/>
</dbReference>
<dbReference type="InterPro" id="IPR022385">
    <property type="entry name" value="Rhs_assc_core"/>
</dbReference>
<dbReference type="NCBIfam" id="TIGR03696">
    <property type="entry name" value="Rhs_assc_core"/>
    <property type="match status" value="1"/>
</dbReference>
<sequence>MQAGQLGGQLVPTSPLDVLSPAGEPSAAMSMAADLYSEAQSSTRSRRRKRSLNTNDEVAAMFQDFGIAIQAWNRHDYKEAYQLFDQYRKQYPHSPWAAEAFLHMGCEARFNGRYNEAKSTFLDIIDRYRSQSYVGAKWLGDKAVSRLAVLNVLENNLDEAFKLFADLQQNSVDWRLRTYASGWIMRLSQQKKDQVALLDCGTRALAHLLEQDGQTASAKAVLAEQATSLQGHSLTDLTVLATKHGYQVQARQLAIGDLARIPLPAVLQIDRTSNSTGHYWILEQVTEDGVTLHDPQMGRRFEQTLTEFNREWGGNTLVFGDSSEKLPGLALNADQMAEIYGGCCGVQRPESNLGDPNTSSDDCAQGAPIWSVNMVNMNLFMKDIPLWYKPAIGPEVRLQLSYNSQSAIAQNEPFGNKWSFNYGSYLVVDPGKAVTVFMPDGARHVYVRNSDGSYTAPYGVYNQLLRHSEHHFELTLPSGRVYEYNLPANTDSMQPFLVTIKDPYGQQLSFTYNEQVKLATITDALGQVTTLTYNDAGLVTEVADPFGRKALFAYDQGRNLIQLTDMGGYWTKVSYDDAKYVTAVENPRGKWGFHIEAADGINNGSNAYNAPGTAMWDNYRITITDPNGAKEEYYYDGYHGKSWYISPNNYVGYQDGNTNNYKSALKTQYEFHKQSNGQGKISKISYPDGQVVEYQYDPKTGAKIGEKINGQGSTFAKNVQGRITELTNSLGQKVSYQYAANGRDVTQINTPQGTIELQYNAQHSPTVIKDLAGRETQVSYNPYGQVTAIKVGADQQWGYQYNGQRQLTAVTLNGDTITQYTYDPIGRIKTLTNATGLTQTFAYNGLDSTTTVTYPDGKKSTTTYGQCPRLVTSKTDRGGRTYRYEYDPAKQLTKLISPEGTATQFEYDANGNLITLIDANHQTTRFEFDKADQLMAKAFADGSKIQYTYDKGNLKTQTDARGIVTTYHYDAKQRLEKVSYSDSTPEVSYAYNDQGQVSTITDGVGMHQYTYTTLGQVASVDGPWKADTVTYQYRQDGQVDRVSIEQGHTLQYQYDSQGRLTQIQEGNRTFAYQYQGASGLLTQLTHPNGLVSSYQFDNVNRPKRIEHQTRQGKSLTHYDFTYNAQDLLAKEEYEPLADPAVHQETKVSNEFNPLNQLIEAKGAQMLKPEFDKAGNMIKGITVKGAVFEAKYDAENRLTEITFTDQEGIKHKRQYKYFYNSFLAEIKKYQNDTLTQTTRFVREGNLALQERDAENTVKREYVWGLSKGGGVGGLLSLTQDNQHYYYVYDGKGNIVGVVNQANEVVAGYHYEPFGKRVSKSGTFEQPFGFSTKRYDEDTGLLYYGYRYYIPHQSIWLTRDPLGERGGINLYGFVDSNPIMYVDPYGLFEFGGMMAAGFKGAVIGATGGAITGAINGAAGGTAVFPGVGTVTGALGVGAVGAVIGGVTGFVGGAGMYVKEQFTDSDNDGIPDIDDPLPKVPTDPYSDADGDGLPNSLDWDSGRVDRSTTNCN</sequence>
<keyword evidence="1" id="KW-0677">Repeat</keyword>
<organism evidence="4 5">
    <name type="scientific">Zooshikella ganghwensis</name>
    <dbReference type="NCBI Taxonomy" id="202772"/>
    <lineage>
        <taxon>Bacteria</taxon>
        <taxon>Pseudomonadati</taxon>
        <taxon>Pseudomonadota</taxon>
        <taxon>Gammaproteobacteria</taxon>
        <taxon>Oceanospirillales</taxon>
        <taxon>Zooshikellaceae</taxon>
        <taxon>Zooshikella</taxon>
    </lineage>
</organism>
<dbReference type="GO" id="GO:0016020">
    <property type="term" value="C:membrane"/>
    <property type="evidence" value="ECO:0007669"/>
    <property type="project" value="InterPro"/>
</dbReference>
<gene>
    <name evidence="4" type="ORF">B9G39_28475</name>
</gene>
<dbReference type="InterPro" id="IPR006530">
    <property type="entry name" value="YD"/>
</dbReference>
<dbReference type="SUPFAM" id="SSF48452">
    <property type="entry name" value="TPR-like"/>
    <property type="match status" value="1"/>
</dbReference>
<keyword evidence="5" id="KW-1185">Reference proteome</keyword>
<dbReference type="Gene3D" id="1.25.40.10">
    <property type="entry name" value="Tetratricopeptide repeat domain"/>
    <property type="match status" value="1"/>
</dbReference>
<dbReference type="GO" id="GO:0008233">
    <property type="term" value="F:peptidase activity"/>
    <property type="evidence" value="ECO:0007669"/>
    <property type="project" value="InterPro"/>
</dbReference>
<protein>
    <recommendedName>
        <fullName evidence="3">Peptidase C39 domain-containing protein</fullName>
    </recommendedName>
</protein>
<dbReference type="Gene3D" id="2.180.10.10">
    <property type="entry name" value="RHS repeat-associated core"/>
    <property type="match status" value="2"/>
</dbReference>
<dbReference type="GO" id="GO:0005509">
    <property type="term" value="F:calcium ion binding"/>
    <property type="evidence" value="ECO:0007669"/>
    <property type="project" value="InterPro"/>
</dbReference>
<proteinExistence type="predicted"/>
<dbReference type="Gene3D" id="3.90.70.10">
    <property type="entry name" value="Cysteine proteinases"/>
    <property type="match status" value="1"/>
</dbReference>
<feature type="compositionally biased region" description="Acidic residues" evidence="2">
    <location>
        <begin position="1460"/>
        <end position="1472"/>
    </location>
</feature>
<dbReference type="InterPro" id="IPR005074">
    <property type="entry name" value="Peptidase_C39"/>
</dbReference>
<dbReference type="NCBIfam" id="TIGR01643">
    <property type="entry name" value="YD_repeat_2x"/>
    <property type="match status" value="7"/>
</dbReference>
<dbReference type="InterPro" id="IPR031325">
    <property type="entry name" value="RHS_repeat"/>
</dbReference>
<dbReference type="InterPro" id="IPR050708">
    <property type="entry name" value="T6SS_VgrG/RHS"/>
</dbReference>
<dbReference type="Pfam" id="PF03412">
    <property type="entry name" value="Peptidase_C39"/>
    <property type="match status" value="1"/>
</dbReference>
<name>A0A4P9VG66_9GAMM</name>
<feature type="region of interest" description="Disordered" evidence="2">
    <location>
        <begin position="1460"/>
        <end position="1509"/>
    </location>
</feature>
<evidence type="ECO:0000313" key="4">
    <source>
        <dbReference type="EMBL" id="RDH41396.1"/>
    </source>
</evidence>
<dbReference type="Pfam" id="PF25023">
    <property type="entry name" value="TEN_YD-shell"/>
    <property type="match status" value="4"/>
</dbReference>
<evidence type="ECO:0000259" key="3">
    <source>
        <dbReference type="PROSITE" id="PS50990"/>
    </source>
</evidence>
<dbReference type="EMBL" id="NDXW01000009">
    <property type="protein sequence ID" value="RDH41396.1"/>
    <property type="molecule type" value="Genomic_DNA"/>
</dbReference>
<dbReference type="InterPro" id="IPR011990">
    <property type="entry name" value="TPR-like_helical_dom_sf"/>
</dbReference>
<reference evidence="4 5" key="1">
    <citation type="submission" date="2017-04" db="EMBL/GenBank/DDBJ databases">
        <title>Draft genome sequence of Zooshikella ganghwensis VG4 isolated from Red Sea sediments.</title>
        <authorList>
            <person name="Rehman Z."/>
            <person name="Alam I."/>
            <person name="Kamau A."/>
            <person name="Bajic V."/>
            <person name="Leiknes T."/>
        </authorList>
    </citation>
    <scope>NUCLEOTIDE SEQUENCE [LARGE SCALE GENOMIC DNA]</scope>
    <source>
        <strain evidence="4 5">VG4</strain>
    </source>
</reference>
<dbReference type="PANTHER" id="PTHR32305:SF15">
    <property type="entry name" value="PROTEIN RHSA-RELATED"/>
    <property type="match status" value="1"/>
</dbReference>
<comment type="caution">
    <text evidence="4">The sequence shown here is derived from an EMBL/GenBank/DDBJ whole genome shotgun (WGS) entry which is preliminary data.</text>
</comment>
<dbReference type="Pfam" id="PF05593">
    <property type="entry name" value="RHS_repeat"/>
    <property type="match status" value="1"/>
</dbReference>
<dbReference type="GO" id="GO:0006508">
    <property type="term" value="P:proteolysis"/>
    <property type="evidence" value="ECO:0007669"/>
    <property type="project" value="InterPro"/>
</dbReference>
<dbReference type="PANTHER" id="PTHR32305">
    <property type="match status" value="1"/>
</dbReference>
<dbReference type="GO" id="GO:0005524">
    <property type="term" value="F:ATP binding"/>
    <property type="evidence" value="ECO:0007669"/>
    <property type="project" value="InterPro"/>
</dbReference>
<dbReference type="RefSeq" id="WP_094789855.1">
    <property type="nucleotide sequence ID" value="NZ_NDXW01000009.1"/>
</dbReference>